<comment type="similarity">
    <text evidence="1">Belongs to the ATP-dependent AMP-binding enzyme family.</text>
</comment>
<dbReference type="CDD" id="cd05917">
    <property type="entry name" value="FACL_like_2"/>
    <property type="match status" value="1"/>
</dbReference>
<gene>
    <name evidence="5" type="ORF">GF068_32350</name>
</gene>
<dbReference type="InterPro" id="IPR042099">
    <property type="entry name" value="ANL_N_sf"/>
</dbReference>
<name>A0A6N7PWH9_9BACT</name>
<dbReference type="InterPro" id="IPR020845">
    <property type="entry name" value="AMP-binding_CS"/>
</dbReference>
<dbReference type="Proteomes" id="UP000440224">
    <property type="component" value="Unassembled WGS sequence"/>
</dbReference>
<dbReference type="NCBIfam" id="NF009233">
    <property type="entry name" value="PRK12583.1"/>
    <property type="match status" value="1"/>
</dbReference>
<evidence type="ECO:0000259" key="3">
    <source>
        <dbReference type="Pfam" id="PF00501"/>
    </source>
</evidence>
<sequence length="547" mass="60437">MTAALSYTHGTSATPLLGETIGENLRRTVARFSAREALVARAQGVRMTYAELWEETTRVARGLVAFGVSRGDRVGLWSPNRHEWVVLQYAAARVGAILVNINPAYRTAELEYALRRAGVSVLFAARRFRATSYADMIAEVRPRLPELRLVMILDDDWKMIVDAGGHVSDDALAEREAELSFDDPINIQYTSGTTGFPKGATLSHHNVLNNGFFVGEALGYGPDDRVCIPVPFYHCFGMVMGNLACTSHGATMVIPGEAFDPLAVLETVEAEKCTSLYGVPTMFIAELDHPRFLDFDLRSLRTGIMAGSPCPVEVMRRVVSQMHMREVTICYGMTETSPVSTQTAKDDPEDKRVGTVGRVHPHVEVKIVDPQTGVVLPRGLPGELCTRGYGVMLGYWGDEAATRASIDAGRWMHTGDLATIDAEGYVNIVGRIKDMIIRGGENVYPREIEEYLHLHPRVSEAQVIGVPSAKYGEEIMAWVRPKPGEAVTEAELVAFCKGKIATFKIPRYWKVVDEFPMTVTGKVQKYRMREIAVNELGLELVSRIETA</sequence>
<dbReference type="PANTHER" id="PTHR43201:SF5">
    <property type="entry name" value="MEDIUM-CHAIN ACYL-COA LIGASE ACSF2, MITOCHONDRIAL"/>
    <property type="match status" value="1"/>
</dbReference>
<protein>
    <submittedName>
        <fullName evidence="5">AMP-binding protein</fullName>
    </submittedName>
</protein>
<dbReference type="FunFam" id="3.40.50.12780:FF:000003">
    <property type="entry name" value="Long-chain-fatty-acid--CoA ligase FadD"/>
    <property type="match status" value="1"/>
</dbReference>
<feature type="domain" description="AMP-binding enzyme C-terminal" evidence="4">
    <location>
        <begin position="447"/>
        <end position="522"/>
    </location>
</feature>
<dbReference type="Pfam" id="PF00501">
    <property type="entry name" value="AMP-binding"/>
    <property type="match status" value="1"/>
</dbReference>
<proteinExistence type="inferred from homology"/>
<dbReference type="InterPro" id="IPR000873">
    <property type="entry name" value="AMP-dep_synth/lig_dom"/>
</dbReference>
<evidence type="ECO:0000256" key="1">
    <source>
        <dbReference type="ARBA" id="ARBA00006432"/>
    </source>
</evidence>
<dbReference type="AlphaFoldDB" id="A0A6N7PWH9"/>
<dbReference type="OrthoDB" id="9799237at2"/>
<keyword evidence="6" id="KW-1185">Reference proteome</keyword>
<dbReference type="FunFam" id="3.30.300.30:FF:000008">
    <property type="entry name" value="2,3-dihydroxybenzoate-AMP ligase"/>
    <property type="match status" value="1"/>
</dbReference>
<comment type="caution">
    <text evidence="5">The sequence shown here is derived from an EMBL/GenBank/DDBJ whole genome shotgun (WGS) entry which is preliminary data.</text>
</comment>
<dbReference type="PANTHER" id="PTHR43201">
    <property type="entry name" value="ACYL-COA SYNTHETASE"/>
    <property type="match status" value="1"/>
</dbReference>
<evidence type="ECO:0000259" key="4">
    <source>
        <dbReference type="Pfam" id="PF13193"/>
    </source>
</evidence>
<dbReference type="InterPro" id="IPR045851">
    <property type="entry name" value="AMP-bd_C_sf"/>
</dbReference>
<dbReference type="GO" id="GO:0031956">
    <property type="term" value="F:medium-chain fatty acid-CoA ligase activity"/>
    <property type="evidence" value="ECO:0007669"/>
    <property type="project" value="TreeGrafter"/>
</dbReference>
<dbReference type="Gene3D" id="3.40.50.12780">
    <property type="entry name" value="N-terminal domain of ligase-like"/>
    <property type="match status" value="1"/>
</dbReference>
<dbReference type="EMBL" id="WJIE01000012">
    <property type="protein sequence ID" value="MRG96582.1"/>
    <property type="molecule type" value="Genomic_DNA"/>
</dbReference>
<evidence type="ECO:0000313" key="5">
    <source>
        <dbReference type="EMBL" id="MRG96582.1"/>
    </source>
</evidence>
<dbReference type="Gene3D" id="3.30.300.30">
    <property type="match status" value="1"/>
</dbReference>
<dbReference type="SUPFAM" id="SSF56801">
    <property type="entry name" value="Acetyl-CoA synthetase-like"/>
    <property type="match status" value="1"/>
</dbReference>
<accession>A0A6N7PWH9</accession>
<dbReference type="RefSeq" id="WP_153823387.1">
    <property type="nucleotide sequence ID" value="NZ_WJIE01000012.1"/>
</dbReference>
<dbReference type="InterPro" id="IPR025110">
    <property type="entry name" value="AMP-bd_C"/>
</dbReference>
<keyword evidence="2" id="KW-0436">Ligase</keyword>
<evidence type="ECO:0000313" key="6">
    <source>
        <dbReference type="Proteomes" id="UP000440224"/>
    </source>
</evidence>
<reference evidence="5 6" key="1">
    <citation type="submission" date="2019-10" db="EMBL/GenBank/DDBJ databases">
        <title>A soil myxobacterium in the family Polyangiaceae.</title>
        <authorList>
            <person name="Li Y."/>
            <person name="Wang J."/>
        </authorList>
    </citation>
    <scope>NUCLEOTIDE SEQUENCE [LARGE SCALE GENOMIC DNA]</scope>
    <source>
        <strain evidence="5 6">DSM 14734</strain>
    </source>
</reference>
<dbReference type="Pfam" id="PF13193">
    <property type="entry name" value="AMP-binding_C"/>
    <property type="match status" value="1"/>
</dbReference>
<feature type="domain" description="AMP-dependent synthetase/ligase" evidence="3">
    <location>
        <begin position="26"/>
        <end position="396"/>
    </location>
</feature>
<organism evidence="5 6">
    <name type="scientific">Polyangium spumosum</name>
    <dbReference type="NCBI Taxonomy" id="889282"/>
    <lineage>
        <taxon>Bacteria</taxon>
        <taxon>Pseudomonadati</taxon>
        <taxon>Myxococcota</taxon>
        <taxon>Polyangia</taxon>
        <taxon>Polyangiales</taxon>
        <taxon>Polyangiaceae</taxon>
        <taxon>Polyangium</taxon>
    </lineage>
</organism>
<evidence type="ECO:0000256" key="2">
    <source>
        <dbReference type="ARBA" id="ARBA00022598"/>
    </source>
</evidence>
<dbReference type="PROSITE" id="PS00455">
    <property type="entry name" value="AMP_BINDING"/>
    <property type="match status" value="1"/>
</dbReference>
<dbReference type="GO" id="GO:0006631">
    <property type="term" value="P:fatty acid metabolic process"/>
    <property type="evidence" value="ECO:0007669"/>
    <property type="project" value="TreeGrafter"/>
</dbReference>